<feature type="domain" description="Contractile injection system tube protein N-terminal" evidence="2">
    <location>
        <begin position="3"/>
        <end position="150"/>
    </location>
</feature>
<dbReference type="Proteomes" id="UP000245872">
    <property type="component" value="Chromosome"/>
</dbReference>
<evidence type="ECO:0000256" key="1">
    <source>
        <dbReference type="SAM" id="MobiDB-lite"/>
    </source>
</evidence>
<evidence type="ECO:0000313" key="4">
    <source>
        <dbReference type="Proteomes" id="UP000245872"/>
    </source>
</evidence>
<protein>
    <recommendedName>
        <fullName evidence="2">Contractile injection system tube protein N-terminal domain-containing protein</fullName>
    </recommendedName>
</protein>
<evidence type="ECO:0000313" key="3">
    <source>
        <dbReference type="EMBL" id="AWN82120.1"/>
    </source>
</evidence>
<dbReference type="EMBL" id="CP029619">
    <property type="protein sequence ID" value="AWN82120.1"/>
    <property type="molecule type" value="Genomic_DNA"/>
</dbReference>
<dbReference type="RefSeq" id="WP_109997516.1">
    <property type="nucleotide sequence ID" value="NZ_CP029619.1"/>
</dbReference>
<sequence length="395" mass="40578">MSKVSKLAIKACRDNKFSSFTGEFNTSINPEHLIIKSGIAYHIPQGMSGTHLMYYRDSPPKLLSFSLLFDNTGIIPGSNDLSVMEQVKQLQDIVYNVPTKGGNGPNYIRIIWGEVDFKGRLVELDISYTRFQVDGMLLRAEAHIAVLEEIVPSGSGKTAVGVDSTYVPLQGKMVQAPAGIAHSAKSNEAVFASTPDGMDGAYSGAPVGAYDGGPDTPYQAGSSSVVGSGMGAGDGSTASIGKNAAGEAGIGGGDMSGKGNKAIGGGDMSGKGNKAIGGGDMSGKGNKASGVKLDSDRSKMIHSSNKIGIGGSSGKLDSLRKLKTVGAAGLAAAGGVGAVALAGKLALSKIKDQLSWWQRLKMLAKKVVPKAYDAGKKVASKAYDAGKKVTSKVAK</sequence>
<keyword evidence="4" id="KW-1185">Reference proteome</keyword>
<dbReference type="InterPro" id="IPR045361">
    <property type="entry name" value="CIS_tube_prot_N"/>
</dbReference>
<feature type="region of interest" description="Disordered" evidence="1">
    <location>
        <begin position="261"/>
        <end position="294"/>
    </location>
</feature>
<name>A0A2Z3LJ97_9BACT</name>
<dbReference type="Pfam" id="PF19266">
    <property type="entry name" value="CIS_tube"/>
    <property type="match status" value="1"/>
</dbReference>
<accession>A0A2Z3LJ97</accession>
<dbReference type="AlphaFoldDB" id="A0A2Z3LJ97"/>
<dbReference type="OrthoDB" id="9815939at2"/>
<organism evidence="3 4">
    <name type="scientific">Candidatus Cardinium hertigii</name>
    <dbReference type="NCBI Taxonomy" id="247481"/>
    <lineage>
        <taxon>Bacteria</taxon>
        <taxon>Pseudomonadati</taxon>
        <taxon>Bacteroidota</taxon>
        <taxon>Cytophagia</taxon>
        <taxon>Cytophagales</taxon>
        <taxon>Amoebophilaceae</taxon>
        <taxon>Candidatus Cardinium</taxon>
    </lineage>
</organism>
<proteinExistence type="predicted"/>
<feature type="compositionally biased region" description="Gly residues" evidence="1">
    <location>
        <begin position="261"/>
        <end position="282"/>
    </location>
</feature>
<evidence type="ECO:0000259" key="2">
    <source>
        <dbReference type="Pfam" id="PF19266"/>
    </source>
</evidence>
<reference evidence="3 4" key="1">
    <citation type="submission" date="2018-05" db="EMBL/GenBank/DDBJ databases">
        <title>Candidatus Cardinium hertigii Genome Assembly.</title>
        <authorList>
            <person name="Showmaker K.C."/>
            <person name="Walden K.O."/>
            <person name="Fields C.J."/>
            <person name="Lambert K.N."/>
            <person name="Hudson M.E."/>
        </authorList>
    </citation>
    <scope>NUCLEOTIDE SEQUENCE [LARGE SCALE GENOMIC DNA]</scope>
    <source>
        <strain evidence="4">cHgTN10</strain>
    </source>
</reference>
<gene>
    <name evidence="3" type="ORF">DK880_00815</name>
</gene>
<dbReference type="KEGG" id="cher:DK880_00815"/>